<dbReference type="EMBL" id="JF805082">
    <property type="protein sequence ID" value="AEI30377.1"/>
    <property type="molecule type" value="Genomic_DNA"/>
</dbReference>
<feature type="domain" description="DUF3131" evidence="1">
    <location>
        <begin position="31"/>
        <end position="96"/>
    </location>
</feature>
<name>F8UH70_9ZZZZ</name>
<feature type="non-terminal residue" evidence="2">
    <location>
        <position position="97"/>
    </location>
</feature>
<reference evidence="2" key="1">
    <citation type="submission" date="2011-04" db="EMBL/GenBank/DDBJ databases">
        <title>Taxonomic and functional metagenomic profiling of the microbial community in the anoxic sediment of a brackish shallow lake (Laguna de Carrizo Central Spain).</title>
        <authorList>
            <consortium name="CONSOLIDER consortium CSD2007-00005"/>
            <person name="Guazzaroni M.-E."/>
            <person name="Richter M."/>
            <person name="Garcia-Salamanca A."/>
            <person name="Yarza P."/>
            <person name="Ferrer M."/>
        </authorList>
    </citation>
    <scope>NUCLEOTIDE SEQUENCE</scope>
</reference>
<sequence length="97" mass="10625">MVLFLSLAAGTTAPLLALPGPDREYLEGVYRDTWRFLDHYTDEVTGFVYDSHERTPSTSITNIGFYMASAAAAGRTGLISNKEALARLRKNLASLKA</sequence>
<dbReference type="InterPro" id="IPR021478">
    <property type="entry name" value="DUF3131"/>
</dbReference>
<dbReference type="AlphaFoldDB" id="F8UH70"/>
<evidence type="ECO:0000313" key="2">
    <source>
        <dbReference type="EMBL" id="AEI30377.1"/>
    </source>
</evidence>
<dbReference type="Pfam" id="PF11329">
    <property type="entry name" value="DUF3131"/>
    <property type="match status" value="1"/>
</dbReference>
<evidence type="ECO:0000259" key="1">
    <source>
        <dbReference type="Pfam" id="PF11329"/>
    </source>
</evidence>
<dbReference type="Gene3D" id="1.50.10.140">
    <property type="match status" value="1"/>
</dbReference>
<protein>
    <submittedName>
        <fullName evidence="2">Secreted protein</fullName>
    </submittedName>
</protein>
<organism evidence="2">
    <name type="scientific">uncultured microorganism</name>
    <dbReference type="NCBI Taxonomy" id="358574"/>
    <lineage>
        <taxon>unclassified sequences</taxon>
        <taxon>environmental samples</taxon>
    </lineage>
</organism>
<gene>
    <name evidence="2" type="ORF">LDC_03705</name>
</gene>
<accession>F8UH70</accession>
<proteinExistence type="predicted"/>